<reference evidence="1" key="1">
    <citation type="submission" date="2022-12" db="EMBL/GenBank/DDBJ databases">
        <title>Genome Sequence of Lasiodiplodia mahajangana.</title>
        <authorList>
            <person name="Buettner E."/>
        </authorList>
    </citation>
    <scope>NUCLEOTIDE SEQUENCE</scope>
    <source>
        <strain evidence="1">VT137</strain>
    </source>
</reference>
<evidence type="ECO:0000313" key="1">
    <source>
        <dbReference type="EMBL" id="KAJ8129053.1"/>
    </source>
</evidence>
<accession>A0ACC2JPD9</accession>
<comment type="caution">
    <text evidence="1">The sequence shown here is derived from an EMBL/GenBank/DDBJ whole genome shotgun (WGS) entry which is preliminary data.</text>
</comment>
<sequence>MSEFCPTRDDIHPVFRLSHASTRRLIHLIPDELAEVVPEHPLFSFSKSENPRDGFTDISARCFANAINRTAWWLAENLGQPSHFEAVAYIGSSESATVKELAFLLTPSADDIRYLLFILAAIKVGYKMLLSSPRNNLDGHLNVLKKSNCQIFLFAGDSNTDVQPILSRRQMRALTVPTLGELVDSSPVETYPYTKSFEEAQHDPCLILHTTGSTGLPKPIVWKNAMLTTYEAWRLVPPVDGYVPTTEIYQQATRAYTSMPLFHTSGINAAITWALSLGVTLVYGDPYVPPNAAYVAEMHEFAGVDASMGAPSIYEDLSRREEWLEGLKGMHYIVASGGEYAA</sequence>
<protein>
    <submittedName>
        <fullName evidence="1">Uncharacterized protein</fullName>
    </submittedName>
</protein>
<keyword evidence="2" id="KW-1185">Reference proteome</keyword>
<organism evidence="1 2">
    <name type="scientific">Lasiodiplodia mahajangana</name>
    <dbReference type="NCBI Taxonomy" id="1108764"/>
    <lineage>
        <taxon>Eukaryota</taxon>
        <taxon>Fungi</taxon>
        <taxon>Dikarya</taxon>
        <taxon>Ascomycota</taxon>
        <taxon>Pezizomycotina</taxon>
        <taxon>Dothideomycetes</taxon>
        <taxon>Dothideomycetes incertae sedis</taxon>
        <taxon>Botryosphaeriales</taxon>
        <taxon>Botryosphaeriaceae</taxon>
        <taxon>Lasiodiplodia</taxon>
    </lineage>
</organism>
<name>A0ACC2JPD9_9PEZI</name>
<proteinExistence type="predicted"/>
<dbReference type="Proteomes" id="UP001153332">
    <property type="component" value="Unassembled WGS sequence"/>
</dbReference>
<evidence type="ECO:0000313" key="2">
    <source>
        <dbReference type="Proteomes" id="UP001153332"/>
    </source>
</evidence>
<dbReference type="EMBL" id="JAPUUL010000880">
    <property type="protein sequence ID" value="KAJ8129053.1"/>
    <property type="molecule type" value="Genomic_DNA"/>
</dbReference>
<gene>
    <name evidence="1" type="ORF">O1611_g4584</name>
</gene>